<keyword evidence="6" id="KW-0346">Stress response</keyword>
<feature type="domain" description="RWD" evidence="8">
    <location>
        <begin position="8"/>
        <end position="106"/>
    </location>
</feature>
<dbReference type="SUPFAM" id="SSF54495">
    <property type="entry name" value="UBC-like"/>
    <property type="match status" value="1"/>
</dbReference>
<organism evidence="9 10">
    <name type="scientific">Candida tropicalis (strain ATCC MYA-3404 / T1)</name>
    <name type="common">Yeast</name>
    <dbReference type="NCBI Taxonomy" id="294747"/>
    <lineage>
        <taxon>Eukaryota</taxon>
        <taxon>Fungi</taxon>
        <taxon>Dikarya</taxon>
        <taxon>Ascomycota</taxon>
        <taxon>Saccharomycotina</taxon>
        <taxon>Pichiomycetes</taxon>
        <taxon>Debaryomycetaceae</taxon>
        <taxon>Candida/Lodderomyces clade</taxon>
        <taxon>Candida</taxon>
    </lineage>
</organism>
<sequence length="234" mass="26863">MTVEELQDEIGAIDAIYPDTVIPIAPQIYTFKIPQHESLSIQLNFPSEYPEAIPQLLQVLIENNSRFTDVNYLEKHINEILSKVYIPEQVVMFEFLTELQEFFDKYIEEHPEPTPSPKQKQKPISSPDDRSITPQPVKVEIPKEIIDPTIGWFQSEPIVDRSSTFIAYARKVDNLQQAQDYLNNLITDKKVSKAAHNISSWRIKTENGVVYQDCDDDGETAAGSRLLHLLQVCY</sequence>
<dbReference type="InterPro" id="IPR036956">
    <property type="entry name" value="Impact_N_sf"/>
</dbReference>
<dbReference type="AlphaFoldDB" id="C5M4K8"/>
<proteinExistence type="inferred from homology"/>
<dbReference type="InterPro" id="IPR006575">
    <property type="entry name" value="RWD_dom"/>
</dbReference>
<dbReference type="Gene3D" id="3.30.230.30">
    <property type="entry name" value="Impact, N-terminal domain"/>
    <property type="match status" value="1"/>
</dbReference>
<dbReference type="Pfam" id="PF05773">
    <property type="entry name" value="RWD"/>
    <property type="match status" value="1"/>
</dbReference>
<dbReference type="KEGG" id="ctp:CTRG_00998"/>
<dbReference type="Pfam" id="PF01205">
    <property type="entry name" value="Impact_N"/>
    <property type="match status" value="1"/>
</dbReference>
<feature type="region of interest" description="Disordered" evidence="7">
    <location>
        <begin position="109"/>
        <end position="137"/>
    </location>
</feature>
<evidence type="ECO:0000313" key="10">
    <source>
        <dbReference type="Proteomes" id="UP000002037"/>
    </source>
</evidence>
<dbReference type="PROSITE" id="PS50908">
    <property type="entry name" value="RWD"/>
    <property type="match status" value="1"/>
</dbReference>
<dbReference type="EMBL" id="GG692395">
    <property type="protein sequence ID" value="EER36258.1"/>
    <property type="molecule type" value="Genomic_DNA"/>
</dbReference>
<gene>
    <name evidence="9" type="ORF">CTRG_00998</name>
</gene>
<dbReference type="CDD" id="cd23822">
    <property type="entry name" value="RWD_ScYIH1-like"/>
    <property type="match status" value="1"/>
</dbReference>
<dbReference type="GO" id="GO:0034198">
    <property type="term" value="P:cellular response to amino acid starvation"/>
    <property type="evidence" value="ECO:0007669"/>
    <property type="project" value="EnsemblFungi"/>
</dbReference>
<comment type="subcellular location">
    <subcellularLocation>
        <location evidence="1">Cytoplasm</location>
    </subcellularLocation>
</comment>
<dbReference type="SMART" id="SM00591">
    <property type="entry name" value="RWD"/>
    <property type="match status" value="1"/>
</dbReference>
<dbReference type="Gene3D" id="3.10.110.10">
    <property type="entry name" value="Ubiquitin Conjugating Enzyme"/>
    <property type="match status" value="1"/>
</dbReference>
<dbReference type="eggNOG" id="KOG3299">
    <property type="taxonomic scope" value="Eukaryota"/>
</dbReference>
<evidence type="ECO:0000256" key="3">
    <source>
        <dbReference type="ARBA" id="ARBA00022490"/>
    </source>
</evidence>
<dbReference type="GO" id="GO:0003785">
    <property type="term" value="F:actin monomer binding"/>
    <property type="evidence" value="ECO:0007669"/>
    <property type="project" value="EnsemblFungi"/>
</dbReference>
<keyword evidence="5" id="KW-0810">Translation regulation</keyword>
<evidence type="ECO:0000313" key="9">
    <source>
        <dbReference type="EMBL" id="EER36258.1"/>
    </source>
</evidence>
<dbReference type="HOGENOM" id="CLU_045276_1_0_1"/>
<dbReference type="GeneID" id="8300573"/>
<reference evidence="9 10" key="1">
    <citation type="journal article" date="2009" name="Nature">
        <title>Evolution of pathogenicity and sexual reproduction in eight Candida genomes.</title>
        <authorList>
            <person name="Butler G."/>
            <person name="Rasmussen M.D."/>
            <person name="Lin M.F."/>
            <person name="Santos M.A."/>
            <person name="Sakthikumar S."/>
            <person name="Munro C.A."/>
            <person name="Rheinbay E."/>
            <person name="Grabherr M."/>
            <person name="Forche A."/>
            <person name="Reedy J.L."/>
            <person name="Agrafioti I."/>
            <person name="Arnaud M.B."/>
            <person name="Bates S."/>
            <person name="Brown A.J."/>
            <person name="Brunke S."/>
            <person name="Costanzo M.C."/>
            <person name="Fitzpatrick D.A."/>
            <person name="de Groot P.W."/>
            <person name="Harris D."/>
            <person name="Hoyer L.L."/>
            <person name="Hube B."/>
            <person name="Klis F.M."/>
            <person name="Kodira C."/>
            <person name="Lennard N."/>
            <person name="Logue M.E."/>
            <person name="Martin R."/>
            <person name="Neiman A.M."/>
            <person name="Nikolaou E."/>
            <person name="Quail M.A."/>
            <person name="Quinn J."/>
            <person name="Santos M.C."/>
            <person name="Schmitzberger F.F."/>
            <person name="Sherlock G."/>
            <person name="Shah P."/>
            <person name="Silverstein K.A."/>
            <person name="Skrzypek M.S."/>
            <person name="Soll D."/>
            <person name="Staggs R."/>
            <person name="Stansfield I."/>
            <person name="Stumpf M.P."/>
            <person name="Sudbery P.E."/>
            <person name="Srikantha T."/>
            <person name="Zeng Q."/>
            <person name="Berman J."/>
            <person name="Berriman M."/>
            <person name="Heitman J."/>
            <person name="Gow N.A."/>
            <person name="Lorenz M.C."/>
            <person name="Birren B.W."/>
            <person name="Kellis M."/>
            <person name="Cuomo C.A."/>
        </authorList>
    </citation>
    <scope>NUCLEOTIDE SEQUENCE [LARGE SCALE GENOMIC DNA]</scope>
    <source>
        <strain evidence="10">ATCC MYA-3404 / T1</strain>
    </source>
</reference>
<dbReference type="InterPro" id="IPR001498">
    <property type="entry name" value="Impact_N"/>
</dbReference>
<dbReference type="SUPFAM" id="SSF54211">
    <property type="entry name" value="Ribosomal protein S5 domain 2-like"/>
    <property type="match status" value="1"/>
</dbReference>
<dbReference type="PANTHER" id="PTHR16301">
    <property type="entry name" value="IMPACT-RELATED"/>
    <property type="match status" value="1"/>
</dbReference>
<dbReference type="STRING" id="294747.C5M4K8"/>
<evidence type="ECO:0000256" key="4">
    <source>
        <dbReference type="ARBA" id="ARBA00022491"/>
    </source>
</evidence>
<evidence type="ECO:0000256" key="6">
    <source>
        <dbReference type="ARBA" id="ARBA00023016"/>
    </source>
</evidence>
<comment type="similarity">
    <text evidence="2">Belongs to the IMPACT family.</text>
</comment>
<dbReference type="InterPro" id="IPR016135">
    <property type="entry name" value="UBQ-conjugating_enzyme/RWD"/>
</dbReference>
<dbReference type="GO" id="GO:0140469">
    <property type="term" value="P:GCN2-mediated signaling"/>
    <property type="evidence" value="ECO:0007669"/>
    <property type="project" value="EnsemblFungi"/>
</dbReference>
<keyword evidence="4" id="KW-0678">Repressor</keyword>
<keyword evidence="10" id="KW-1185">Reference proteome</keyword>
<evidence type="ECO:0000256" key="1">
    <source>
        <dbReference type="ARBA" id="ARBA00004496"/>
    </source>
</evidence>
<accession>C5M4K8</accession>
<dbReference type="GO" id="GO:0006446">
    <property type="term" value="P:regulation of translational initiation"/>
    <property type="evidence" value="ECO:0007669"/>
    <property type="project" value="TreeGrafter"/>
</dbReference>
<protein>
    <recommendedName>
        <fullName evidence="8">RWD domain-containing protein</fullName>
    </recommendedName>
</protein>
<dbReference type="GO" id="GO:0031333">
    <property type="term" value="P:negative regulation of protein-containing complex assembly"/>
    <property type="evidence" value="ECO:0007669"/>
    <property type="project" value="EnsemblFungi"/>
</dbReference>
<dbReference type="Proteomes" id="UP000002037">
    <property type="component" value="Unassembled WGS sequence"/>
</dbReference>
<evidence type="ECO:0000256" key="2">
    <source>
        <dbReference type="ARBA" id="ARBA00007665"/>
    </source>
</evidence>
<dbReference type="RefSeq" id="XP_002546216.1">
    <property type="nucleotide sequence ID" value="XM_002546170.1"/>
</dbReference>
<evidence type="ECO:0000259" key="8">
    <source>
        <dbReference type="PROSITE" id="PS50908"/>
    </source>
</evidence>
<dbReference type="OrthoDB" id="69641at2759"/>
<dbReference type="PANTHER" id="PTHR16301:SF25">
    <property type="entry name" value="PROTEIN IMPACT"/>
    <property type="match status" value="1"/>
</dbReference>
<name>C5M4K8_CANTT</name>
<dbReference type="GO" id="GO:0043022">
    <property type="term" value="F:ribosome binding"/>
    <property type="evidence" value="ECO:0007669"/>
    <property type="project" value="EnsemblFungi"/>
</dbReference>
<dbReference type="GO" id="GO:0004860">
    <property type="term" value="F:protein kinase inhibitor activity"/>
    <property type="evidence" value="ECO:0007669"/>
    <property type="project" value="EnsemblFungi"/>
</dbReference>
<dbReference type="GO" id="GO:0005737">
    <property type="term" value="C:cytoplasm"/>
    <property type="evidence" value="ECO:0007669"/>
    <property type="project" value="UniProtKB-SubCell"/>
</dbReference>
<dbReference type="InterPro" id="IPR023582">
    <property type="entry name" value="Impact"/>
</dbReference>
<evidence type="ECO:0000256" key="5">
    <source>
        <dbReference type="ARBA" id="ARBA00022845"/>
    </source>
</evidence>
<dbReference type="VEuPathDB" id="FungiDB:CTRG_00998"/>
<keyword evidence="3" id="KW-0963">Cytoplasm</keyword>
<dbReference type="InterPro" id="IPR020568">
    <property type="entry name" value="Ribosomal_Su5_D2-typ_SF"/>
</dbReference>
<evidence type="ECO:0000256" key="7">
    <source>
        <dbReference type="SAM" id="MobiDB-lite"/>
    </source>
</evidence>